<proteinExistence type="predicted"/>
<name>A0ABQ5FEG1_9ASTR</name>
<dbReference type="Proteomes" id="UP001151760">
    <property type="component" value="Unassembled WGS sequence"/>
</dbReference>
<dbReference type="EMBL" id="BQNB010017309">
    <property type="protein sequence ID" value="GJT61676.1"/>
    <property type="molecule type" value="Genomic_DNA"/>
</dbReference>
<comment type="caution">
    <text evidence="2">The sequence shown here is derived from an EMBL/GenBank/DDBJ whole genome shotgun (WGS) entry which is preliminary data.</text>
</comment>
<evidence type="ECO:0000313" key="3">
    <source>
        <dbReference type="Proteomes" id="UP001151760"/>
    </source>
</evidence>
<sequence length="401" mass="43910">MNSVKTRTPQFARSISVPRSILVIWNTSPGHGCSLVSSAALAVRQCQTNSVCMSDHLSLCLMMTQRGLTIWSWRLRSVSEVLHNFKHVAYDRKASVPDSLMCIQMITLGPEAPVSRLAQLYRQPSLSGSIGLPPPPIHMSPGEVIRDGMDRDGGSGGSRGGDDGSKGDECAGGAVHLARRSPAEGGDSEIGGDGDRVVSQASDVLNLCLWWKGYGSLRPDGNPSPNSNVSGGWWYNRLCSLRRKTGSSADAQQVHPLSHLPRTPLDPYRDRLSNWNPVISLWCDSTRGNGCSSGTKKLMVILQWYLLGIYRLWHVVRVMCMYEHRLTLILILRKLAVYVDFMELGIKSGGWWGLMACSGSPVVSLYDERGNASLRYLLISAPQKALRLSGRLVVVGCVGYN</sequence>
<feature type="compositionally biased region" description="Basic and acidic residues" evidence="1">
    <location>
        <begin position="160"/>
        <end position="169"/>
    </location>
</feature>
<organism evidence="2 3">
    <name type="scientific">Tanacetum coccineum</name>
    <dbReference type="NCBI Taxonomy" id="301880"/>
    <lineage>
        <taxon>Eukaryota</taxon>
        <taxon>Viridiplantae</taxon>
        <taxon>Streptophyta</taxon>
        <taxon>Embryophyta</taxon>
        <taxon>Tracheophyta</taxon>
        <taxon>Spermatophyta</taxon>
        <taxon>Magnoliopsida</taxon>
        <taxon>eudicotyledons</taxon>
        <taxon>Gunneridae</taxon>
        <taxon>Pentapetalae</taxon>
        <taxon>asterids</taxon>
        <taxon>campanulids</taxon>
        <taxon>Asterales</taxon>
        <taxon>Asteraceae</taxon>
        <taxon>Asteroideae</taxon>
        <taxon>Anthemideae</taxon>
        <taxon>Anthemidinae</taxon>
        <taxon>Tanacetum</taxon>
    </lineage>
</organism>
<gene>
    <name evidence="2" type="ORF">Tco_1005209</name>
</gene>
<keyword evidence="3" id="KW-1185">Reference proteome</keyword>
<protein>
    <submittedName>
        <fullName evidence="2">Uncharacterized protein</fullName>
    </submittedName>
</protein>
<accession>A0ABQ5FEG1</accession>
<feature type="compositionally biased region" description="Basic and acidic residues" evidence="1">
    <location>
        <begin position="144"/>
        <end position="153"/>
    </location>
</feature>
<feature type="region of interest" description="Disordered" evidence="1">
    <location>
        <begin position="131"/>
        <end position="171"/>
    </location>
</feature>
<evidence type="ECO:0000256" key="1">
    <source>
        <dbReference type="SAM" id="MobiDB-lite"/>
    </source>
</evidence>
<reference evidence="2" key="2">
    <citation type="submission" date="2022-01" db="EMBL/GenBank/DDBJ databases">
        <authorList>
            <person name="Yamashiro T."/>
            <person name="Shiraishi A."/>
            <person name="Satake H."/>
            <person name="Nakayama K."/>
        </authorList>
    </citation>
    <scope>NUCLEOTIDE SEQUENCE</scope>
</reference>
<reference evidence="2" key="1">
    <citation type="journal article" date="2022" name="Int. J. Mol. Sci.">
        <title>Draft Genome of Tanacetum Coccineum: Genomic Comparison of Closely Related Tanacetum-Family Plants.</title>
        <authorList>
            <person name="Yamashiro T."/>
            <person name="Shiraishi A."/>
            <person name="Nakayama K."/>
            <person name="Satake H."/>
        </authorList>
    </citation>
    <scope>NUCLEOTIDE SEQUENCE</scope>
</reference>
<evidence type="ECO:0000313" key="2">
    <source>
        <dbReference type="EMBL" id="GJT61676.1"/>
    </source>
</evidence>